<evidence type="ECO:0000256" key="1">
    <source>
        <dbReference type="SAM" id="MobiDB-lite"/>
    </source>
</evidence>
<name>A0A972SJD0_9BURK</name>
<dbReference type="Proteomes" id="UP000655523">
    <property type="component" value="Unassembled WGS sequence"/>
</dbReference>
<evidence type="ECO:0000313" key="3">
    <source>
        <dbReference type="Proteomes" id="UP000655523"/>
    </source>
</evidence>
<evidence type="ECO:0000313" key="2">
    <source>
        <dbReference type="EMBL" id="NPT56984.1"/>
    </source>
</evidence>
<feature type="region of interest" description="Disordered" evidence="1">
    <location>
        <begin position="48"/>
        <end position="87"/>
    </location>
</feature>
<protein>
    <submittedName>
        <fullName evidence="2">Uncharacterized protein</fullName>
    </submittedName>
</protein>
<sequence>MMKRLKTMLAVIKPGDTFLARHDDGKVITSGSEDVGEGHLRHTANLRASHLSERGRHERARRRTRNPGVAVGQAHLGTPLSHRNRLR</sequence>
<proteinExistence type="predicted"/>
<dbReference type="RefSeq" id="WP_172167771.1">
    <property type="nucleotide sequence ID" value="NZ_WOEZ01000112.1"/>
</dbReference>
<dbReference type="AlphaFoldDB" id="A0A972SJD0"/>
<keyword evidence="3" id="KW-1185">Reference proteome</keyword>
<accession>A0A972SJD0</accession>
<dbReference type="EMBL" id="WOEZ01000112">
    <property type="protein sequence ID" value="NPT56984.1"/>
    <property type="molecule type" value="Genomic_DNA"/>
</dbReference>
<comment type="caution">
    <text evidence="2">The sequence shown here is derived from an EMBL/GenBank/DDBJ whole genome shotgun (WGS) entry which is preliminary data.</text>
</comment>
<gene>
    <name evidence="2" type="ORF">GNZ13_20990</name>
</gene>
<organism evidence="2 3">
    <name type="scientific">Paraburkholderia elongata</name>
    <dbReference type="NCBI Taxonomy" id="2675747"/>
    <lineage>
        <taxon>Bacteria</taxon>
        <taxon>Pseudomonadati</taxon>
        <taxon>Pseudomonadota</taxon>
        <taxon>Betaproteobacteria</taxon>
        <taxon>Burkholderiales</taxon>
        <taxon>Burkholderiaceae</taxon>
        <taxon>Paraburkholderia</taxon>
    </lineage>
</organism>
<reference evidence="2 3" key="1">
    <citation type="submission" date="2019-11" db="EMBL/GenBank/DDBJ databases">
        <title>Metabolism of dissolved organic matter in forest soils.</title>
        <authorList>
            <person name="Cyle K.T."/>
            <person name="Wilhelm R.C."/>
            <person name="Martinez C.E."/>
        </authorList>
    </citation>
    <scope>NUCLEOTIDE SEQUENCE [LARGE SCALE GENOMIC DNA]</scope>
    <source>
        <strain evidence="2 3">5N</strain>
    </source>
</reference>